<protein>
    <submittedName>
        <fullName evidence="1">Uncharacterized protein</fullName>
    </submittedName>
</protein>
<name>A0AAU8MIH8_9CAUD</name>
<accession>A0AAU8MIH8</accession>
<proteinExistence type="predicted"/>
<dbReference type="EMBL" id="PP965500">
    <property type="protein sequence ID" value="XCO00638.1"/>
    <property type="molecule type" value="Genomic_DNA"/>
</dbReference>
<organism evidence="1">
    <name type="scientific">Geladintestivirus 2</name>
    <dbReference type="NCBI Taxonomy" id="3233134"/>
    <lineage>
        <taxon>Viruses</taxon>
        <taxon>Duplodnaviria</taxon>
        <taxon>Heunggongvirae</taxon>
        <taxon>Uroviricota</taxon>
        <taxon>Caudoviricetes</taxon>
        <taxon>Crassvirales</taxon>
    </lineage>
</organism>
<evidence type="ECO:0000313" key="1">
    <source>
        <dbReference type="EMBL" id="XCO00638.1"/>
    </source>
</evidence>
<sequence length="35" mass="3996">MILIALYDCSILVFVKFKINNSDVINFSIKSYIVA</sequence>
<reference evidence="1" key="1">
    <citation type="submission" date="2024-06" db="EMBL/GenBank/DDBJ databases">
        <title>Intestivirid acquisition increases across infancy in a wild primate population.</title>
        <authorList>
            <person name="Schneider-Creas I.A."/>
            <person name="Moya I.L."/>
            <person name="Chiou K.L."/>
            <person name="Baniel A."/>
            <person name="Azanaw Haile A."/>
            <person name="Kebede F."/>
            <person name="Abebe B."/>
            <person name="Snyder-Mackler N."/>
            <person name="Varsani A."/>
        </authorList>
    </citation>
    <scope>NUCLEOTIDE SEQUENCE</scope>
    <source>
        <strain evidence="1">Int_RNL_2018_0288_CRY</strain>
    </source>
</reference>